<proteinExistence type="predicted"/>
<organism evidence="1 2">
    <name type="scientific">Ceratitis capitata</name>
    <name type="common">Mediterranean fruit fly</name>
    <name type="synonym">Tephritis capitata</name>
    <dbReference type="NCBI Taxonomy" id="7213"/>
    <lineage>
        <taxon>Eukaryota</taxon>
        <taxon>Metazoa</taxon>
        <taxon>Ecdysozoa</taxon>
        <taxon>Arthropoda</taxon>
        <taxon>Hexapoda</taxon>
        <taxon>Insecta</taxon>
        <taxon>Pterygota</taxon>
        <taxon>Neoptera</taxon>
        <taxon>Endopterygota</taxon>
        <taxon>Diptera</taxon>
        <taxon>Brachycera</taxon>
        <taxon>Muscomorpha</taxon>
        <taxon>Tephritoidea</taxon>
        <taxon>Tephritidae</taxon>
        <taxon>Ceratitis</taxon>
        <taxon>Ceratitis</taxon>
    </lineage>
</organism>
<evidence type="ECO:0000313" key="1">
    <source>
        <dbReference type="EMBL" id="CAD7014117.1"/>
    </source>
</evidence>
<accession>A0A811VFU0</accession>
<sequence>MRSSVSSAESGSTFCSAWIFESVRSWSRGFHQFEGIPINRTYAFNAARYHGNSLAAYSPPSIVQRLTILHRFTDPQRHFSGYNTVVHSSLATHCWLMTICC</sequence>
<dbReference type="EMBL" id="CAJHJT010000056">
    <property type="protein sequence ID" value="CAD7014117.1"/>
    <property type="molecule type" value="Genomic_DNA"/>
</dbReference>
<name>A0A811VFU0_CERCA</name>
<protein>
    <submittedName>
        <fullName evidence="1">(Mediterranean fruit fly) hypothetical protein</fullName>
    </submittedName>
</protein>
<evidence type="ECO:0000313" key="2">
    <source>
        <dbReference type="Proteomes" id="UP000606786"/>
    </source>
</evidence>
<comment type="caution">
    <text evidence="1">The sequence shown here is derived from an EMBL/GenBank/DDBJ whole genome shotgun (WGS) entry which is preliminary data.</text>
</comment>
<dbReference type="AlphaFoldDB" id="A0A811VFU0"/>
<keyword evidence="2" id="KW-1185">Reference proteome</keyword>
<reference evidence="1" key="1">
    <citation type="submission" date="2020-11" db="EMBL/GenBank/DDBJ databases">
        <authorList>
            <person name="Whitehead M."/>
        </authorList>
    </citation>
    <scope>NUCLEOTIDE SEQUENCE</scope>
    <source>
        <strain evidence="1">EGII</strain>
    </source>
</reference>
<dbReference type="Proteomes" id="UP000606786">
    <property type="component" value="Unassembled WGS sequence"/>
</dbReference>
<gene>
    <name evidence="1" type="ORF">CCAP1982_LOCUS22123</name>
</gene>